<evidence type="ECO:0000256" key="1">
    <source>
        <dbReference type="SAM" id="SignalP"/>
    </source>
</evidence>
<evidence type="ECO:0008006" key="4">
    <source>
        <dbReference type="Google" id="ProtNLM"/>
    </source>
</evidence>
<keyword evidence="3" id="KW-1185">Reference proteome</keyword>
<name>A0ABP7K9V3_9RHOB</name>
<gene>
    <name evidence="2" type="ORF">GCM10022404_20780</name>
</gene>
<dbReference type="Proteomes" id="UP001399917">
    <property type="component" value="Unassembled WGS sequence"/>
</dbReference>
<dbReference type="EMBL" id="BAABDF010000007">
    <property type="protein sequence ID" value="GAA3870671.1"/>
    <property type="molecule type" value="Genomic_DNA"/>
</dbReference>
<organism evidence="2 3">
    <name type="scientific">Celeribacter arenosi</name>
    <dbReference type="NCBI Taxonomy" id="792649"/>
    <lineage>
        <taxon>Bacteria</taxon>
        <taxon>Pseudomonadati</taxon>
        <taxon>Pseudomonadota</taxon>
        <taxon>Alphaproteobacteria</taxon>
        <taxon>Rhodobacterales</taxon>
        <taxon>Roseobacteraceae</taxon>
        <taxon>Celeribacter</taxon>
    </lineage>
</organism>
<evidence type="ECO:0000313" key="3">
    <source>
        <dbReference type="Proteomes" id="UP001399917"/>
    </source>
</evidence>
<dbReference type="RefSeq" id="WP_344847035.1">
    <property type="nucleotide sequence ID" value="NZ_BAABDF010000007.1"/>
</dbReference>
<comment type="caution">
    <text evidence="2">The sequence shown here is derived from an EMBL/GenBank/DDBJ whole genome shotgun (WGS) entry which is preliminary data.</text>
</comment>
<reference evidence="3" key="1">
    <citation type="journal article" date="2019" name="Int. J. Syst. Evol. Microbiol.">
        <title>The Global Catalogue of Microorganisms (GCM) 10K type strain sequencing project: providing services to taxonomists for standard genome sequencing and annotation.</title>
        <authorList>
            <consortium name="The Broad Institute Genomics Platform"/>
            <consortium name="The Broad Institute Genome Sequencing Center for Infectious Disease"/>
            <person name="Wu L."/>
            <person name="Ma J."/>
        </authorList>
    </citation>
    <scope>NUCLEOTIDE SEQUENCE [LARGE SCALE GENOMIC DNA]</scope>
    <source>
        <strain evidence="3">JCM 17190</strain>
    </source>
</reference>
<sequence>MKNFGWALTLVLATSLLPDLANAKPGNGNGFGKSAPGGCTFGRAVGNKHCAFLAPEIDASKGGAALAGILALLALAYERRRAS</sequence>
<feature type="signal peptide" evidence="1">
    <location>
        <begin position="1"/>
        <end position="23"/>
    </location>
</feature>
<protein>
    <recommendedName>
        <fullName evidence="4">VPEID-CTERM protein sorting domain-containing protein</fullName>
    </recommendedName>
</protein>
<proteinExistence type="predicted"/>
<evidence type="ECO:0000313" key="2">
    <source>
        <dbReference type="EMBL" id="GAA3870671.1"/>
    </source>
</evidence>
<keyword evidence="1" id="KW-0732">Signal</keyword>
<accession>A0ABP7K9V3</accession>
<feature type="chain" id="PRO_5045946119" description="VPEID-CTERM protein sorting domain-containing protein" evidence="1">
    <location>
        <begin position="24"/>
        <end position="83"/>
    </location>
</feature>